<evidence type="ECO:0000259" key="3">
    <source>
        <dbReference type="PROSITE" id="PS50157"/>
    </source>
</evidence>
<feature type="domain" description="C2H2-type" evidence="3">
    <location>
        <begin position="72"/>
        <end position="103"/>
    </location>
</feature>
<dbReference type="GO" id="GO:0008270">
    <property type="term" value="F:zinc ion binding"/>
    <property type="evidence" value="ECO:0007669"/>
    <property type="project" value="UniProtKB-KW"/>
</dbReference>
<dbReference type="SMART" id="SM00355">
    <property type="entry name" value="ZnF_C2H2"/>
    <property type="match status" value="3"/>
</dbReference>
<evidence type="ECO:0000313" key="5">
    <source>
        <dbReference type="Proteomes" id="UP000770717"/>
    </source>
</evidence>
<dbReference type="OrthoDB" id="6091938at2759"/>
<proteinExistence type="predicted"/>
<accession>A0A8J6C3Z7</accession>
<comment type="caution">
    <text evidence="4">The sequence shown here is derived from an EMBL/GenBank/DDBJ whole genome shotgun (WGS) entry which is preliminary data.</text>
</comment>
<dbReference type="AlphaFoldDB" id="A0A8J6C3Z7"/>
<keyword evidence="5" id="KW-1185">Reference proteome</keyword>
<evidence type="ECO:0000256" key="2">
    <source>
        <dbReference type="SAM" id="MobiDB-lite"/>
    </source>
</evidence>
<protein>
    <recommendedName>
        <fullName evidence="3">C2H2-type domain-containing protein</fullName>
    </recommendedName>
</protein>
<dbReference type="PROSITE" id="PS00028">
    <property type="entry name" value="ZINC_FINGER_C2H2_1"/>
    <property type="match status" value="2"/>
</dbReference>
<dbReference type="EMBL" id="WNTK01011626">
    <property type="protein sequence ID" value="KAG9462382.1"/>
    <property type="molecule type" value="Genomic_DNA"/>
</dbReference>
<dbReference type="PROSITE" id="PS50157">
    <property type="entry name" value="ZINC_FINGER_C2H2_2"/>
    <property type="match status" value="1"/>
</dbReference>
<dbReference type="Pfam" id="PF23102">
    <property type="entry name" value="Zf-C2H2_ZNF451_2nd"/>
    <property type="match status" value="1"/>
</dbReference>
<sequence length="191" mass="21438">DKNKAFQAKLESQHAHGLQELEFIKDLPGKHAARMCVNEWVKMPSLKPGSVSASRRSFFRSNDPSPRQSQSITCPVMNCNRKFENGQLLLGHLKRFDHSPCDPTIALHGVCSNLYSCVLCRARFASIGAYNEHLTAKAALADGHEKRLPSLLIQCFACPACFLLFYQRDDCLKHMSANDHFKKTIVFKGMG</sequence>
<dbReference type="Pfam" id="PF23101">
    <property type="entry name" value="Zf-C2H2_ZNF451_1st"/>
    <property type="match status" value="1"/>
</dbReference>
<dbReference type="InterPro" id="IPR013087">
    <property type="entry name" value="Znf_C2H2_type"/>
</dbReference>
<name>A0A8J6C3Z7_ELECQ</name>
<feature type="non-terminal residue" evidence="4">
    <location>
        <position position="191"/>
    </location>
</feature>
<feature type="region of interest" description="Disordered" evidence="2">
    <location>
        <begin position="49"/>
        <end position="70"/>
    </location>
</feature>
<evidence type="ECO:0000313" key="4">
    <source>
        <dbReference type="EMBL" id="KAG9462382.1"/>
    </source>
</evidence>
<gene>
    <name evidence="4" type="ORF">GDO78_014229</name>
</gene>
<evidence type="ECO:0000256" key="1">
    <source>
        <dbReference type="PROSITE-ProRule" id="PRU00042"/>
    </source>
</evidence>
<keyword evidence="1" id="KW-0479">Metal-binding</keyword>
<keyword evidence="1" id="KW-0863">Zinc-finger</keyword>
<dbReference type="Proteomes" id="UP000770717">
    <property type="component" value="Unassembled WGS sequence"/>
</dbReference>
<reference evidence="4" key="1">
    <citation type="thesis" date="2020" institute="ProQuest LLC" country="789 East Eisenhower Parkway, Ann Arbor, MI, USA">
        <title>Comparative Genomics and Chromosome Evolution.</title>
        <authorList>
            <person name="Mudd A.B."/>
        </authorList>
    </citation>
    <scope>NUCLEOTIDE SEQUENCE</scope>
    <source>
        <strain evidence="4">HN-11 Male</strain>
        <tissue evidence="4">Kidney and liver</tissue>
    </source>
</reference>
<keyword evidence="1" id="KW-0862">Zinc</keyword>
<dbReference type="InterPro" id="IPR058947">
    <property type="entry name" value="Zf-C2H2_ZNF451_2nd"/>
</dbReference>
<dbReference type="InterPro" id="IPR058949">
    <property type="entry name" value="Zf-C2H2_ZNF451_1st"/>
</dbReference>
<organism evidence="4 5">
    <name type="scientific">Eleutherodactylus coqui</name>
    <name type="common">Puerto Rican coqui</name>
    <dbReference type="NCBI Taxonomy" id="57060"/>
    <lineage>
        <taxon>Eukaryota</taxon>
        <taxon>Metazoa</taxon>
        <taxon>Chordata</taxon>
        <taxon>Craniata</taxon>
        <taxon>Vertebrata</taxon>
        <taxon>Euteleostomi</taxon>
        <taxon>Amphibia</taxon>
        <taxon>Batrachia</taxon>
        <taxon>Anura</taxon>
        <taxon>Neobatrachia</taxon>
        <taxon>Hyloidea</taxon>
        <taxon>Eleutherodactylidae</taxon>
        <taxon>Eleutherodactylinae</taxon>
        <taxon>Eleutherodactylus</taxon>
        <taxon>Eleutherodactylus</taxon>
    </lineage>
</organism>